<sequence>MNSPYRPPNRSKARVSITVDEILVAEAKAVGINLSAVAEEAIRLATRAEEMRLWRERNSAAIEAWHRKIEEEGLWSDGLRLF</sequence>
<dbReference type="InterPro" id="IPR009956">
    <property type="entry name" value="Post-segregation_anti-tox_CcdA"/>
</dbReference>
<evidence type="ECO:0000313" key="2">
    <source>
        <dbReference type="EMBL" id="KDA00433.1"/>
    </source>
</evidence>
<dbReference type="PATRIC" id="fig|1280954.3.peg.74"/>
<name>A0A062VNT9_9PROT</name>
<dbReference type="Pfam" id="PF07362">
    <property type="entry name" value="CcdA"/>
    <property type="match status" value="1"/>
</dbReference>
<dbReference type="RefSeq" id="WP_035593102.1">
    <property type="nucleotide sequence ID" value="NZ_ARYM01000001.1"/>
</dbReference>
<proteinExistence type="predicted"/>
<reference evidence="2 3" key="1">
    <citation type="journal article" date="2014" name="Antonie Van Leeuwenhoek">
        <title>Hyphomonas beringensis sp. nov. and Hyphomonas chukchiensis sp. nov., isolated from surface seawater of the Bering Sea and Chukchi Sea.</title>
        <authorList>
            <person name="Li C."/>
            <person name="Lai Q."/>
            <person name="Li G."/>
            <person name="Dong C."/>
            <person name="Wang J."/>
            <person name="Liao Y."/>
            <person name="Shao Z."/>
        </authorList>
    </citation>
    <scope>NUCLEOTIDE SEQUENCE [LARGE SCALE GENOMIC DNA]</scope>
    <source>
        <strain evidence="2 3">PS728</strain>
    </source>
</reference>
<organism evidence="2 3">
    <name type="scientific">Hyphomonas polymorpha PS728</name>
    <dbReference type="NCBI Taxonomy" id="1280954"/>
    <lineage>
        <taxon>Bacteria</taxon>
        <taxon>Pseudomonadati</taxon>
        <taxon>Pseudomonadota</taxon>
        <taxon>Alphaproteobacteria</taxon>
        <taxon>Hyphomonadales</taxon>
        <taxon>Hyphomonadaceae</taxon>
        <taxon>Hyphomonas</taxon>
    </lineage>
</organism>
<evidence type="ECO:0000313" key="3">
    <source>
        <dbReference type="Proteomes" id="UP000027100"/>
    </source>
</evidence>
<dbReference type="AlphaFoldDB" id="A0A062VNT9"/>
<keyword evidence="1" id="KW-1277">Toxin-antitoxin system</keyword>
<dbReference type="EMBL" id="ARYM01000001">
    <property type="protein sequence ID" value="KDA00433.1"/>
    <property type="molecule type" value="Genomic_DNA"/>
</dbReference>
<keyword evidence="3" id="KW-1185">Reference proteome</keyword>
<dbReference type="Proteomes" id="UP000027100">
    <property type="component" value="Unassembled WGS sequence"/>
</dbReference>
<dbReference type="STRING" id="1280954.HPO_00350"/>
<accession>A0A062VNT9</accession>
<protein>
    <submittedName>
        <fullName evidence="2">Post-segregation antitoxin CcdA</fullName>
    </submittedName>
</protein>
<comment type="caution">
    <text evidence="2">The sequence shown here is derived from an EMBL/GenBank/DDBJ whole genome shotgun (WGS) entry which is preliminary data.</text>
</comment>
<dbReference type="OrthoDB" id="7605634at2"/>
<evidence type="ECO:0000256" key="1">
    <source>
        <dbReference type="ARBA" id="ARBA00022649"/>
    </source>
</evidence>
<dbReference type="eggNOG" id="COG5302">
    <property type="taxonomic scope" value="Bacteria"/>
</dbReference>
<gene>
    <name evidence="2" type="ORF">HPO_00350</name>
</gene>